<organism evidence="6 7">
    <name type="scientific">Candidatus Amesbacteria bacterium GW2011_GWA2_42_12</name>
    <dbReference type="NCBI Taxonomy" id="1618356"/>
    <lineage>
        <taxon>Bacteria</taxon>
        <taxon>Candidatus Amesiibacteriota</taxon>
    </lineage>
</organism>
<keyword evidence="2" id="KW-0540">Nuclease</keyword>
<accession>A0A0G0Y8Z1</accession>
<dbReference type="GO" id="GO:0030677">
    <property type="term" value="C:ribonuclease P complex"/>
    <property type="evidence" value="ECO:0007669"/>
    <property type="project" value="TreeGrafter"/>
</dbReference>
<proteinExistence type="predicted"/>
<dbReference type="InterPro" id="IPR014721">
    <property type="entry name" value="Ribsml_uS5_D2-typ_fold_subgr"/>
</dbReference>
<dbReference type="SUPFAM" id="SSF54211">
    <property type="entry name" value="Ribosomal protein S5 domain 2-like"/>
    <property type="match status" value="1"/>
</dbReference>
<dbReference type="PANTHER" id="PTHR33992">
    <property type="entry name" value="RIBONUCLEASE P PROTEIN COMPONENT"/>
    <property type="match status" value="1"/>
</dbReference>
<dbReference type="Pfam" id="PF00825">
    <property type="entry name" value="Ribonuclease_P"/>
    <property type="match status" value="1"/>
</dbReference>
<dbReference type="EMBL" id="LCCN01000001">
    <property type="protein sequence ID" value="KKS33180.1"/>
    <property type="molecule type" value="Genomic_DNA"/>
</dbReference>
<protein>
    <submittedName>
        <fullName evidence="6">Uncharacterized protein</fullName>
    </submittedName>
</protein>
<keyword evidence="1" id="KW-0819">tRNA processing</keyword>
<gene>
    <name evidence="6" type="ORF">UU93_C0001G0011</name>
</gene>
<dbReference type="AlphaFoldDB" id="A0A0G0Y8Z1"/>
<evidence type="ECO:0000256" key="1">
    <source>
        <dbReference type="ARBA" id="ARBA00022694"/>
    </source>
</evidence>
<dbReference type="STRING" id="1618356.UU93_C0001G0011"/>
<dbReference type="Proteomes" id="UP000034160">
    <property type="component" value="Unassembled WGS sequence"/>
</dbReference>
<evidence type="ECO:0000256" key="4">
    <source>
        <dbReference type="ARBA" id="ARBA00022801"/>
    </source>
</evidence>
<evidence type="ECO:0000313" key="7">
    <source>
        <dbReference type="Proteomes" id="UP000034160"/>
    </source>
</evidence>
<dbReference type="GO" id="GO:0042781">
    <property type="term" value="F:3'-tRNA processing endoribonuclease activity"/>
    <property type="evidence" value="ECO:0007669"/>
    <property type="project" value="TreeGrafter"/>
</dbReference>
<reference evidence="6 7" key="1">
    <citation type="journal article" date="2015" name="Nature">
        <title>rRNA introns, odd ribosomes, and small enigmatic genomes across a large radiation of phyla.</title>
        <authorList>
            <person name="Brown C.T."/>
            <person name="Hug L.A."/>
            <person name="Thomas B.C."/>
            <person name="Sharon I."/>
            <person name="Castelle C.J."/>
            <person name="Singh A."/>
            <person name="Wilkins M.J."/>
            <person name="Williams K.H."/>
            <person name="Banfield J.F."/>
        </authorList>
    </citation>
    <scope>NUCLEOTIDE SEQUENCE [LARGE SCALE GENOMIC DNA]</scope>
</reference>
<comment type="caution">
    <text evidence="6">The sequence shown here is derived from an EMBL/GenBank/DDBJ whole genome shotgun (WGS) entry which is preliminary data.</text>
</comment>
<keyword evidence="3" id="KW-0255">Endonuclease</keyword>
<dbReference type="InterPro" id="IPR020568">
    <property type="entry name" value="Ribosomal_Su5_D2-typ_SF"/>
</dbReference>
<dbReference type="GO" id="GO:0000049">
    <property type="term" value="F:tRNA binding"/>
    <property type="evidence" value="ECO:0007669"/>
    <property type="project" value="InterPro"/>
</dbReference>
<evidence type="ECO:0000256" key="3">
    <source>
        <dbReference type="ARBA" id="ARBA00022759"/>
    </source>
</evidence>
<dbReference type="Gene3D" id="3.30.230.10">
    <property type="match status" value="1"/>
</dbReference>
<sequence length="103" mass="12021">MLPKSHRLARKDFLQTKKLGKNIRLPWTSLLIFSNKLEINRWAVVTSTKLDKKAVVRNRLRRVIYNSVKILSGNHDVIIFPNKQAFKLSQPEICQTLKQVINI</sequence>
<dbReference type="PANTHER" id="PTHR33992:SF1">
    <property type="entry name" value="RIBONUCLEASE P PROTEIN COMPONENT"/>
    <property type="match status" value="1"/>
</dbReference>
<evidence type="ECO:0000313" key="6">
    <source>
        <dbReference type="EMBL" id="KKS33180.1"/>
    </source>
</evidence>
<name>A0A0G0Y8Z1_9BACT</name>
<evidence type="ECO:0000256" key="2">
    <source>
        <dbReference type="ARBA" id="ARBA00022722"/>
    </source>
</evidence>
<dbReference type="InterPro" id="IPR000100">
    <property type="entry name" value="RNase_P"/>
</dbReference>
<keyword evidence="5" id="KW-0694">RNA-binding</keyword>
<keyword evidence="4" id="KW-0378">Hydrolase</keyword>
<evidence type="ECO:0000256" key="5">
    <source>
        <dbReference type="ARBA" id="ARBA00022884"/>
    </source>
</evidence>
<dbReference type="GO" id="GO:0004526">
    <property type="term" value="F:ribonuclease P activity"/>
    <property type="evidence" value="ECO:0007669"/>
    <property type="project" value="InterPro"/>
</dbReference>